<evidence type="ECO:0000313" key="2">
    <source>
        <dbReference type="EMBL" id="KAL0640761.1"/>
    </source>
</evidence>
<accession>A0ABR3GXS9</accession>
<gene>
    <name evidence="2" type="ORF">Q9L58_000067</name>
</gene>
<keyword evidence="3" id="KW-1185">Reference proteome</keyword>
<sequence length="897" mass="97114">MALRAALLLASLLSTAHSTTTTATTACPPPTPTTYTLITPSPSASPIPVTSQGQLITSHVPQYAICNPDRSDCTTVYSPTTYAWCSTTLPCYQHSCTVTDCTQPITFSHDASYHLASTICTTSGTHTVFGTPTHITAAPTTLYYVEPVTTRYVLPYADYVESRYDEVVVERCTEVDPAQTVCEVSTERWIERVSLVEEIDVLPVTLHTYCEKATTVTWAAGESVVVERPSTVTWVTGSTRTSTLTSTVTVVAYQTMMEYDATVTVTTDCTGSTTYPTHKPTPVYQERGEFAGYEYETSGAGKADGQVHSYGQYKDHAEAYEYSTGGAGASYKDSAEYPAVVYTNAEPALEERGEFAGYEYETAGAGKADGQVHSYGQYKDHAEAYEYSTGGAGASYKDSAEYPAVVYEPAVEERGESAGYEYETAGAGKADGQVHSYGQYKDHAEAYEYSTGGSGANYKDSAEYPAVVYTNAEPALEERGESAGYEYETAGAGKADGQVHSYGQYKDHAEAYEYSTGGAGASYKDSAEYPAVVYTNTEPAMEERGEFAGYEYETSGAGKADGQVHSYGQYKDHTEAYEYSTGGAGASYKDHAKTYEYGTEAGYSTKTGSAVEERDEFTGYEYETSGAGKAAGEKHSYGQYADYSVGYEYSTDGAGATYSDKPAAYAPVAVEVEERGEVSGYRYETAGAGKADGQAHDYSQYKDHAEAYEYSTSGAGAGYSTTEPAAVDLEERSEFSAYEYEADGAGKASGEKHSYGQYADHAESYEYSKSGAGVNVGYPKHELTVEERDEYSDEQAGYGRKSGEVHSYGQYADYSDEYEYEKGQASSNGNVDGNLDVATANASGEYSHKASGERHSYGQYQDYEMEVKHEYENEASIKASKQGWNSYSYGVEKAEYE</sequence>
<name>A0ABR3GXS9_9PEZI</name>
<comment type="caution">
    <text evidence="2">The sequence shown here is derived from an EMBL/GenBank/DDBJ whole genome shotgun (WGS) entry which is preliminary data.</text>
</comment>
<proteinExistence type="predicted"/>
<feature type="chain" id="PRO_5047049479" evidence="1">
    <location>
        <begin position="19"/>
        <end position="897"/>
    </location>
</feature>
<feature type="signal peptide" evidence="1">
    <location>
        <begin position="1"/>
        <end position="18"/>
    </location>
</feature>
<evidence type="ECO:0000313" key="3">
    <source>
        <dbReference type="Proteomes" id="UP001447188"/>
    </source>
</evidence>
<dbReference type="PROSITE" id="PS51257">
    <property type="entry name" value="PROKAR_LIPOPROTEIN"/>
    <property type="match status" value="1"/>
</dbReference>
<evidence type="ECO:0000256" key="1">
    <source>
        <dbReference type="SAM" id="SignalP"/>
    </source>
</evidence>
<dbReference type="EMBL" id="JBBBZM010000001">
    <property type="protein sequence ID" value="KAL0640761.1"/>
    <property type="molecule type" value="Genomic_DNA"/>
</dbReference>
<dbReference type="Proteomes" id="UP001447188">
    <property type="component" value="Unassembled WGS sequence"/>
</dbReference>
<reference evidence="2 3" key="1">
    <citation type="submission" date="2024-02" db="EMBL/GenBank/DDBJ databases">
        <title>Discinaceae phylogenomics.</title>
        <authorList>
            <person name="Dirks A.C."/>
            <person name="James T.Y."/>
        </authorList>
    </citation>
    <scope>NUCLEOTIDE SEQUENCE [LARGE SCALE GENOMIC DNA]</scope>
    <source>
        <strain evidence="2 3">ACD0624</strain>
    </source>
</reference>
<organism evidence="2 3">
    <name type="scientific">Discina gigas</name>
    <dbReference type="NCBI Taxonomy" id="1032678"/>
    <lineage>
        <taxon>Eukaryota</taxon>
        <taxon>Fungi</taxon>
        <taxon>Dikarya</taxon>
        <taxon>Ascomycota</taxon>
        <taxon>Pezizomycotina</taxon>
        <taxon>Pezizomycetes</taxon>
        <taxon>Pezizales</taxon>
        <taxon>Discinaceae</taxon>
        <taxon>Discina</taxon>
    </lineage>
</organism>
<protein>
    <submittedName>
        <fullName evidence="2">Uncharacterized protein</fullName>
    </submittedName>
</protein>
<keyword evidence="1" id="KW-0732">Signal</keyword>